<name>A0ABZ0GUE3_9GAMM</name>
<reference evidence="1 2" key="1">
    <citation type="submission" date="2023-09" db="EMBL/GenBank/DDBJ databases">
        <authorList>
            <person name="Qi X."/>
        </authorList>
    </citation>
    <scope>NUCLEOTIDE SEQUENCE [LARGE SCALE GENOMIC DNA]</scope>
    <source>
        <strain evidence="1 2">S1-1</strain>
    </source>
</reference>
<proteinExistence type="predicted"/>
<accession>A0ABZ0GUE3</accession>
<dbReference type="EMBL" id="CP136600">
    <property type="protein sequence ID" value="WOH38998.1"/>
    <property type="molecule type" value="Genomic_DNA"/>
</dbReference>
<evidence type="ECO:0000313" key="1">
    <source>
        <dbReference type="EMBL" id="WOH38998.1"/>
    </source>
</evidence>
<dbReference type="RefSeq" id="WP_348397764.1">
    <property type="nucleotide sequence ID" value="NZ_CP136600.1"/>
</dbReference>
<keyword evidence="2" id="KW-1185">Reference proteome</keyword>
<evidence type="ECO:0000313" key="2">
    <source>
        <dbReference type="Proteomes" id="UP001301442"/>
    </source>
</evidence>
<gene>
    <name evidence="1" type="ORF">RI844_07190</name>
</gene>
<sequence>MSNKDNKNELTKKEVLNNRREFISKYGKLAIATPIAVTALMTPMTSRAQASLEDSGDII</sequence>
<organism evidence="1 2">
    <name type="scientific">Thalassotalea fonticola</name>
    <dbReference type="NCBI Taxonomy" id="3065649"/>
    <lineage>
        <taxon>Bacteria</taxon>
        <taxon>Pseudomonadati</taxon>
        <taxon>Pseudomonadota</taxon>
        <taxon>Gammaproteobacteria</taxon>
        <taxon>Alteromonadales</taxon>
        <taxon>Colwelliaceae</taxon>
        <taxon>Thalassotalea</taxon>
    </lineage>
</organism>
<dbReference type="Proteomes" id="UP001301442">
    <property type="component" value="Chromosome"/>
</dbReference>
<protein>
    <submittedName>
        <fullName evidence="1">Uncharacterized protein</fullName>
    </submittedName>
</protein>